<dbReference type="Proteomes" id="UP001358586">
    <property type="component" value="Chromosome 10"/>
</dbReference>
<dbReference type="PANTHER" id="PTHR43085">
    <property type="entry name" value="HEXOKINASE FAMILY MEMBER"/>
    <property type="match status" value="1"/>
</dbReference>
<dbReference type="PROSITE" id="PS00583">
    <property type="entry name" value="PFKB_KINASES_1"/>
    <property type="match status" value="1"/>
</dbReference>
<evidence type="ECO:0000313" key="13">
    <source>
        <dbReference type="Proteomes" id="UP001358586"/>
    </source>
</evidence>
<keyword evidence="6" id="KW-0067">ATP-binding</keyword>
<dbReference type="EC" id="2.7.1.4" evidence="9"/>
<evidence type="ECO:0000256" key="7">
    <source>
        <dbReference type="ARBA" id="ARBA00023277"/>
    </source>
</evidence>
<accession>A0ABR0NF20</accession>
<organism evidence="12 13">
    <name type="scientific">Gossypium arboreum</name>
    <name type="common">Tree cotton</name>
    <name type="synonym">Gossypium nanking</name>
    <dbReference type="NCBI Taxonomy" id="29729"/>
    <lineage>
        <taxon>Eukaryota</taxon>
        <taxon>Viridiplantae</taxon>
        <taxon>Streptophyta</taxon>
        <taxon>Embryophyta</taxon>
        <taxon>Tracheophyta</taxon>
        <taxon>Spermatophyta</taxon>
        <taxon>Magnoliopsida</taxon>
        <taxon>eudicotyledons</taxon>
        <taxon>Gunneridae</taxon>
        <taxon>Pentapetalae</taxon>
        <taxon>rosids</taxon>
        <taxon>malvids</taxon>
        <taxon>Malvales</taxon>
        <taxon>Malvaceae</taxon>
        <taxon>Malvoideae</taxon>
        <taxon>Gossypium</taxon>
    </lineage>
</organism>
<dbReference type="InterPro" id="IPR002139">
    <property type="entry name" value="Ribo/fructo_kinase"/>
</dbReference>
<comment type="function">
    <text evidence="8">May play an important role in maintaining the flux of carbon towards starch formation.</text>
</comment>
<comment type="caution">
    <text evidence="12">The sequence shown here is derived from an EMBL/GenBank/DDBJ whole genome shotgun (WGS) entry which is preliminary data.</text>
</comment>
<keyword evidence="5" id="KW-0418">Kinase</keyword>
<evidence type="ECO:0000256" key="6">
    <source>
        <dbReference type="ARBA" id="ARBA00022840"/>
    </source>
</evidence>
<dbReference type="Gene3D" id="2.20.150.10">
    <property type="entry name" value="putative 5-dehydro-2- deoxygluconokinase"/>
    <property type="match status" value="1"/>
</dbReference>
<gene>
    <name evidence="12" type="ORF">PVK06_034762</name>
</gene>
<comment type="catalytic activity">
    <reaction evidence="10">
        <text>D-fructose + ATP = D-fructose 6-phosphate + ADP + H(+)</text>
        <dbReference type="Rhea" id="RHEA:16125"/>
        <dbReference type="ChEBI" id="CHEBI:15378"/>
        <dbReference type="ChEBI" id="CHEBI:30616"/>
        <dbReference type="ChEBI" id="CHEBI:37721"/>
        <dbReference type="ChEBI" id="CHEBI:61527"/>
        <dbReference type="ChEBI" id="CHEBI:456216"/>
        <dbReference type="EC" id="2.7.1.4"/>
    </reaction>
</comment>
<name>A0ABR0NF20_GOSAR</name>
<dbReference type="InterPro" id="IPR050306">
    <property type="entry name" value="PfkB_Carbo_kinase"/>
</dbReference>
<keyword evidence="7" id="KW-0119">Carbohydrate metabolism</keyword>
<evidence type="ECO:0000256" key="3">
    <source>
        <dbReference type="ARBA" id="ARBA00022679"/>
    </source>
</evidence>
<dbReference type="PANTHER" id="PTHR43085:SF24">
    <property type="entry name" value="FRUCTOKINASE-4-RELATED"/>
    <property type="match status" value="1"/>
</dbReference>
<comment type="pathway">
    <text evidence="1">Glycan biosynthesis; starch biosynthesis.</text>
</comment>
<evidence type="ECO:0000259" key="11">
    <source>
        <dbReference type="Pfam" id="PF00294"/>
    </source>
</evidence>
<evidence type="ECO:0000256" key="8">
    <source>
        <dbReference type="ARBA" id="ARBA00037195"/>
    </source>
</evidence>
<evidence type="ECO:0000256" key="1">
    <source>
        <dbReference type="ARBA" id="ARBA00004727"/>
    </source>
</evidence>
<dbReference type="InterPro" id="IPR023314">
    <property type="entry name" value="Myo_inos_IolC-like_sf"/>
</dbReference>
<keyword evidence="4" id="KW-0547">Nucleotide-binding</keyword>
<comment type="similarity">
    <text evidence="2">Belongs to the carbohydrate kinase PfkB family.</text>
</comment>
<evidence type="ECO:0000256" key="9">
    <source>
        <dbReference type="ARBA" id="ARBA00038887"/>
    </source>
</evidence>
<evidence type="ECO:0000256" key="5">
    <source>
        <dbReference type="ARBA" id="ARBA00022777"/>
    </source>
</evidence>
<evidence type="ECO:0000256" key="4">
    <source>
        <dbReference type="ARBA" id="ARBA00022741"/>
    </source>
</evidence>
<dbReference type="InterPro" id="IPR002173">
    <property type="entry name" value="Carboh/pur_kinase_PfkB_CS"/>
</dbReference>
<protein>
    <recommendedName>
        <fullName evidence="9">fructokinase</fullName>
        <ecNumber evidence="9">2.7.1.4</ecNumber>
    </recommendedName>
</protein>
<dbReference type="InterPro" id="IPR011611">
    <property type="entry name" value="PfkB_dom"/>
</dbReference>
<reference evidence="12 13" key="1">
    <citation type="submission" date="2023-03" db="EMBL/GenBank/DDBJ databases">
        <title>WGS of Gossypium arboreum.</title>
        <authorList>
            <person name="Yu D."/>
        </authorList>
    </citation>
    <scope>NUCLEOTIDE SEQUENCE [LARGE SCALE GENOMIC DNA]</scope>
    <source>
        <tissue evidence="12">Leaf</tissue>
    </source>
</reference>
<sequence>MAPNGVVSDKSLIVSFGEMLIDFVPTVSGVSLAEAPGFLKAPGGAPANVAIAVSRLGGKASFVGKLGDDEFGHMLADILKQNGVSGDGILFDQGARTALAFVTLRADGEREFMFYRNPSADMLLTPEELNLDLIRSAKVFHYGSISLIVEPCRSAHLKAMEVAKESGALLSYDPNLRLPLWPSADEARKQILSIWDKADIIKVSDVELEFLTGSNKIDDETAMKLWRPNLTLLLITLGEKGSMYYTKVC</sequence>
<feature type="domain" description="Carbohydrate kinase PfkB" evidence="11">
    <location>
        <begin position="11"/>
        <end position="247"/>
    </location>
</feature>
<evidence type="ECO:0000313" key="12">
    <source>
        <dbReference type="EMBL" id="KAK5793610.1"/>
    </source>
</evidence>
<keyword evidence="13" id="KW-1185">Reference proteome</keyword>
<dbReference type="EMBL" id="JARKNE010000010">
    <property type="protein sequence ID" value="KAK5793610.1"/>
    <property type="molecule type" value="Genomic_DNA"/>
</dbReference>
<proteinExistence type="inferred from homology"/>
<dbReference type="InterPro" id="IPR029056">
    <property type="entry name" value="Ribokinase-like"/>
</dbReference>
<keyword evidence="3" id="KW-0808">Transferase</keyword>
<dbReference type="PRINTS" id="PR00990">
    <property type="entry name" value="RIBOKINASE"/>
</dbReference>
<dbReference type="Pfam" id="PF00294">
    <property type="entry name" value="PfkB"/>
    <property type="match status" value="1"/>
</dbReference>
<dbReference type="CDD" id="cd01167">
    <property type="entry name" value="bac_FRK"/>
    <property type="match status" value="1"/>
</dbReference>
<evidence type="ECO:0000256" key="2">
    <source>
        <dbReference type="ARBA" id="ARBA00010688"/>
    </source>
</evidence>
<dbReference type="SUPFAM" id="SSF53613">
    <property type="entry name" value="Ribokinase-like"/>
    <property type="match status" value="1"/>
</dbReference>
<evidence type="ECO:0000256" key="10">
    <source>
        <dbReference type="ARBA" id="ARBA00048451"/>
    </source>
</evidence>
<dbReference type="Gene3D" id="3.40.1190.20">
    <property type="match status" value="1"/>
</dbReference>